<dbReference type="InterPro" id="IPR015946">
    <property type="entry name" value="KH_dom-like_a/b"/>
</dbReference>
<dbReference type="Proteomes" id="UP000002218">
    <property type="component" value="Chromosome"/>
</dbReference>
<dbReference type="SUPFAM" id="SSF82784">
    <property type="entry name" value="OsmC-like"/>
    <property type="match status" value="1"/>
</dbReference>
<dbReference type="InParanoid" id="C8X620"/>
<dbReference type="AlphaFoldDB" id="C8X620"/>
<dbReference type="InterPro" id="IPR036102">
    <property type="entry name" value="OsmC/Ohrsf"/>
</dbReference>
<dbReference type="OrthoDB" id="9811389at2"/>
<gene>
    <name evidence="1" type="ordered locus">Namu_0361</name>
</gene>
<name>C8X620_NAKMY</name>
<organism evidence="1 2">
    <name type="scientific">Nakamurella multipartita (strain ATCC 700099 / DSM 44233 / CIP 104796 / JCM 9543 / NBRC 105858 / Y-104)</name>
    <name type="common">Microsphaera multipartita</name>
    <dbReference type="NCBI Taxonomy" id="479431"/>
    <lineage>
        <taxon>Bacteria</taxon>
        <taxon>Bacillati</taxon>
        <taxon>Actinomycetota</taxon>
        <taxon>Actinomycetes</taxon>
        <taxon>Nakamurellales</taxon>
        <taxon>Nakamurellaceae</taxon>
        <taxon>Nakamurella</taxon>
    </lineage>
</organism>
<dbReference type="EMBL" id="CP001737">
    <property type="protein sequence ID" value="ACV76791.1"/>
    <property type="molecule type" value="Genomic_DNA"/>
</dbReference>
<dbReference type="PANTHER" id="PTHR39624:SF2">
    <property type="entry name" value="OSMC-LIKE PROTEIN"/>
    <property type="match status" value="1"/>
</dbReference>
<protein>
    <submittedName>
        <fullName evidence="1">OsmC family protein</fullName>
    </submittedName>
</protein>
<proteinExistence type="predicted"/>
<dbReference type="PANTHER" id="PTHR39624">
    <property type="entry name" value="PROTEIN INVOLVED IN RIMO-MEDIATED BETA-METHYLTHIOLATION OF RIBOSOMAL PROTEIN S12 YCAO"/>
    <property type="match status" value="1"/>
</dbReference>
<reference evidence="1 2" key="2">
    <citation type="journal article" date="2010" name="Stand. Genomic Sci.">
        <title>Complete genome sequence of Nakamurella multipartita type strain (Y-104).</title>
        <authorList>
            <person name="Tice H."/>
            <person name="Mayilraj S."/>
            <person name="Sims D."/>
            <person name="Lapidus A."/>
            <person name="Nolan M."/>
            <person name="Lucas S."/>
            <person name="Glavina Del Rio T."/>
            <person name="Copeland A."/>
            <person name="Cheng J.F."/>
            <person name="Meincke L."/>
            <person name="Bruce D."/>
            <person name="Goodwin L."/>
            <person name="Pitluck S."/>
            <person name="Ivanova N."/>
            <person name="Mavromatis K."/>
            <person name="Ovchinnikova G."/>
            <person name="Pati A."/>
            <person name="Chen A."/>
            <person name="Palaniappan K."/>
            <person name="Land M."/>
            <person name="Hauser L."/>
            <person name="Chang Y.J."/>
            <person name="Jeffries C.D."/>
            <person name="Detter J.C."/>
            <person name="Brettin T."/>
            <person name="Rohde M."/>
            <person name="Goker M."/>
            <person name="Bristow J."/>
            <person name="Eisen J.A."/>
            <person name="Markowitz V."/>
            <person name="Hugenholtz P."/>
            <person name="Kyrpides N.C."/>
            <person name="Klenk H.P."/>
            <person name="Chen F."/>
        </authorList>
    </citation>
    <scope>NUCLEOTIDE SEQUENCE [LARGE SCALE GENOMIC DNA]</scope>
    <source>
        <strain evidence="2">ATCC 700099 / DSM 44233 / CIP 104796 / JCM 9543 / NBRC 105858 / Y-104</strain>
    </source>
</reference>
<keyword evidence="2" id="KW-1185">Reference proteome</keyword>
<dbReference type="Gene3D" id="3.30.300.20">
    <property type="match status" value="1"/>
</dbReference>
<evidence type="ECO:0000313" key="2">
    <source>
        <dbReference type="Proteomes" id="UP000002218"/>
    </source>
</evidence>
<dbReference type="InterPro" id="IPR003718">
    <property type="entry name" value="OsmC/Ohr_fam"/>
</dbReference>
<dbReference type="RefSeq" id="WP_015745709.1">
    <property type="nucleotide sequence ID" value="NC_013235.1"/>
</dbReference>
<dbReference type="HOGENOM" id="CLU_100275_3_0_11"/>
<sequence>MTDEVRVRHLGGDRFAVDIREHTVLVDQPVGAGGTDSAPTPTELFVAGLASCVAFYARRYAARHQFSTDGLQVAVGYELGGRPARVSRIAIVVTPPAALPPDRRDAFLAVASHCTVHNTLVQPPTIDITLAPDPVAVVGD</sequence>
<accession>C8X620</accession>
<dbReference type="eggNOG" id="COG1765">
    <property type="taxonomic scope" value="Bacteria"/>
</dbReference>
<reference evidence="2" key="1">
    <citation type="submission" date="2009-09" db="EMBL/GenBank/DDBJ databases">
        <title>The complete genome of Nakamurella multipartita DSM 44233.</title>
        <authorList>
            <consortium name="US DOE Joint Genome Institute (JGI-PGF)"/>
            <person name="Lucas S."/>
            <person name="Copeland A."/>
            <person name="Lapidus A."/>
            <person name="Glavina del Rio T."/>
            <person name="Dalin E."/>
            <person name="Tice H."/>
            <person name="Bruce D."/>
            <person name="Goodwin L."/>
            <person name="Pitluck S."/>
            <person name="Kyrpides N."/>
            <person name="Mavromatis K."/>
            <person name="Ivanova N."/>
            <person name="Ovchinnikova G."/>
            <person name="Sims D."/>
            <person name="Meincke L."/>
            <person name="Brettin T."/>
            <person name="Detter J.C."/>
            <person name="Han C."/>
            <person name="Larimer F."/>
            <person name="Land M."/>
            <person name="Hauser L."/>
            <person name="Markowitz V."/>
            <person name="Cheng J.-F."/>
            <person name="Hugenholtz P."/>
            <person name="Woyke T."/>
            <person name="Wu D."/>
            <person name="Klenk H.-P."/>
            <person name="Eisen J.A."/>
        </authorList>
    </citation>
    <scope>NUCLEOTIDE SEQUENCE [LARGE SCALE GENOMIC DNA]</scope>
    <source>
        <strain evidence="2">ATCC 700099 / DSM 44233 / CIP 104796 / JCM 9543 / NBRC 105858 / Y-104</strain>
    </source>
</reference>
<dbReference type="Pfam" id="PF02566">
    <property type="entry name" value="OsmC"/>
    <property type="match status" value="1"/>
</dbReference>
<evidence type="ECO:0000313" key="1">
    <source>
        <dbReference type="EMBL" id="ACV76791.1"/>
    </source>
</evidence>
<dbReference type="KEGG" id="nml:Namu_0361"/>